<keyword evidence="2" id="KW-1133">Transmembrane helix</keyword>
<protein>
    <submittedName>
        <fullName evidence="3">Uncharacterized protein</fullName>
    </submittedName>
</protein>
<feature type="compositionally biased region" description="Polar residues" evidence="1">
    <location>
        <begin position="76"/>
        <end position="89"/>
    </location>
</feature>
<dbReference type="EMBL" id="KL251208">
    <property type="protein sequence ID" value="KGB39459.1"/>
    <property type="molecule type" value="Genomic_DNA"/>
</dbReference>
<feature type="region of interest" description="Disordered" evidence="1">
    <location>
        <begin position="76"/>
        <end position="99"/>
    </location>
</feature>
<reference evidence="3" key="1">
    <citation type="journal article" date="2012" name="Nat. Genet.">
        <title>Whole-genome sequence of Schistosoma haematobium.</title>
        <authorList>
            <person name="Young N.D."/>
            <person name="Jex A.R."/>
            <person name="Li B."/>
            <person name="Liu S."/>
            <person name="Yang L."/>
            <person name="Xiong Z."/>
            <person name="Li Y."/>
            <person name="Cantacessi C."/>
            <person name="Hall R.S."/>
            <person name="Xu X."/>
            <person name="Chen F."/>
            <person name="Wu X."/>
            <person name="Zerlotini A."/>
            <person name="Oliveira G."/>
            <person name="Hofmann A."/>
            <person name="Zhang G."/>
            <person name="Fang X."/>
            <person name="Kang Y."/>
            <person name="Campbell B.E."/>
            <person name="Loukas A."/>
            <person name="Ranganathan S."/>
            <person name="Rollinson D."/>
            <person name="Rinaldi G."/>
            <person name="Brindley P.J."/>
            <person name="Yang H."/>
            <person name="Wang J."/>
            <person name="Wang J."/>
            <person name="Gasser R.B."/>
        </authorList>
    </citation>
    <scope>NUCLEOTIDE SEQUENCE [LARGE SCALE GENOMIC DNA]</scope>
</reference>
<gene>
    <name evidence="3" type="ORF">MS3_07890</name>
</gene>
<accession>A0A095A1T7</accession>
<evidence type="ECO:0000256" key="1">
    <source>
        <dbReference type="SAM" id="MobiDB-lite"/>
    </source>
</evidence>
<proteinExistence type="predicted"/>
<feature type="compositionally biased region" description="Low complexity" evidence="1">
    <location>
        <begin position="28"/>
        <end position="52"/>
    </location>
</feature>
<name>A0A095A1T7_SCHHA</name>
<evidence type="ECO:0000256" key="2">
    <source>
        <dbReference type="SAM" id="Phobius"/>
    </source>
</evidence>
<evidence type="ECO:0000313" key="3">
    <source>
        <dbReference type="EMBL" id="KGB39459.1"/>
    </source>
</evidence>
<organism evidence="3">
    <name type="scientific">Schistosoma haematobium</name>
    <name type="common">Blood fluke</name>
    <dbReference type="NCBI Taxonomy" id="6185"/>
    <lineage>
        <taxon>Eukaryota</taxon>
        <taxon>Metazoa</taxon>
        <taxon>Spiralia</taxon>
        <taxon>Lophotrochozoa</taxon>
        <taxon>Platyhelminthes</taxon>
        <taxon>Trematoda</taxon>
        <taxon>Digenea</taxon>
        <taxon>Strigeidida</taxon>
        <taxon>Schistosomatoidea</taxon>
        <taxon>Schistosomatidae</taxon>
        <taxon>Schistosoma</taxon>
    </lineage>
</organism>
<keyword evidence="2" id="KW-0472">Membrane</keyword>
<keyword evidence="2" id="KW-0812">Transmembrane</keyword>
<sequence length="158" mass="17375">MEVKTRIRKQLVREVIKKKLTPRRRLPLLRISGTSNSNNDNNSNISASSSTDSKPHELTTSNILISSVNRLSSLTPSAVTSGRADSTIHSPDVDDDDDLVDPTTVAAQEEKAQRDLEMILGRHAQIYLSNLLAISSLLLTPIFIQQALGFSVNIDIKI</sequence>
<feature type="transmembrane region" description="Helical" evidence="2">
    <location>
        <begin position="126"/>
        <end position="144"/>
    </location>
</feature>
<feature type="region of interest" description="Disordered" evidence="1">
    <location>
        <begin position="27"/>
        <end position="57"/>
    </location>
</feature>
<dbReference type="AlphaFoldDB" id="A0A095A1T7"/>